<dbReference type="Pfam" id="PF01551">
    <property type="entry name" value="Peptidase_M23"/>
    <property type="match status" value="1"/>
</dbReference>
<dbReference type="SUPFAM" id="SSF54106">
    <property type="entry name" value="LysM domain"/>
    <property type="match status" value="1"/>
</dbReference>
<proteinExistence type="inferred from homology"/>
<feature type="domain" description="LysM" evidence="3">
    <location>
        <begin position="119"/>
        <end position="163"/>
    </location>
</feature>
<feature type="compositionally biased region" description="Low complexity" evidence="2">
    <location>
        <begin position="168"/>
        <end position="178"/>
    </location>
</feature>
<dbReference type="SMART" id="SM00257">
    <property type="entry name" value="LysM"/>
    <property type="match status" value="1"/>
</dbReference>
<evidence type="ECO:0000313" key="5">
    <source>
        <dbReference type="Proteomes" id="UP000054851"/>
    </source>
</evidence>
<dbReference type="Proteomes" id="UP000054851">
    <property type="component" value="Unassembled WGS sequence"/>
</dbReference>
<evidence type="ECO:0000256" key="1">
    <source>
        <dbReference type="ARBA" id="ARBA00038420"/>
    </source>
</evidence>
<dbReference type="CDD" id="cd00118">
    <property type="entry name" value="LysM"/>
    <property type="match status" value="1"/>
</dbReference>
<dbReference type="GO" id="GO:0004222">
    <property type="term" value="F:metalloendopeptidase activity"/>
    <property type="evidence" value="ECO:0007669"/>
    <property type="project" value="TreeGrafter"/>
</dbReference>
<dbReference type="PROSITE" id="PS51782">
    <property type="entry name" value="LYSM"/>
    <property type="match status" value="1"/>
</dbReference>
<dbReference type="InterPro" id="IPR050570">
    <property type="entry name" value="Cell_wall_metabolism_enzyme"/>
</dbReference>
<accession>A0A157Z140</accession>
<dbReference type="EMBL" id="FCOA02000001">
    <property type="protein sequence ID" value="SAK39164.1"/>
    <property type="molecule type" value="Genomic_DNA"/>
</dbReference>
<dbReference type="Gene3D" id="2.70.70.10">
    <property type="entry name" value="Glucose Permease (Domain IIA)"/>
    <property type="match status" value="1"/>
</dbReference>
<dbReference type="CDD" id="cd12797">
    <property type="entry name" value="M23_peptidase"/>
    <property type="match status" value="1"/>
</dbReference>
<comment type="similarity">
    <text evidence="1">Belongs to the E.coli NlpD/Haemophilus LppB family.</text>
</comment>
<keyword evidence="5" id="KW-1185">Reference proteome</keyword>
<dbReference type="AlphaFoldDB" id="A0A157Z140"/>
<dbReference type="Pfam" id="PF01476">
    <property type="entry name" value="LysM"/>
    <property type="match status" value="1"/>
</dbReference>
<name>A0A157Z140_9BURK</name>
<evidence type="ECO:0000256" key="2">
    <source>
        <dbReference type="SAM" id="MobiDB-lite"/>
    </source>
</evidence>
<gene>
    <name evidence="4" type="ORF">AWB79_00059</name>
</gene>
<dbReference type="SUPFAM" id="SSF51261">
    <property type="entry name" value="Duplicated hybrid motif"/>
    <property type="match status" value="1"/>
</dbReference>
<evidence type="ECO:0000259" key="3">
    <source>
        <dbReference type="PROSITE" id="PS51782"/>
    </source>
</evidence>
<comment type="caution">
    <text evidence="4">The sequence shown here is derived from an EMBL/GenBank/DDBJ whole genome shotgun (WGS) entry which is preliminary data.</text>
</comment>
<dbReference type="InterPro" id="IPR018392">
    <property type="entry name" value="LysM"/>
</dbReference>
<dbReference type="InterPro" id="IPR011055">
    <property type="entry name" value="Dup_hybrid_motif"/>
</dbReference>
<dbReference type="STRING" id="1777140.AWB79_00059"/>
<organism evidence="4 5">
    <name type="scientific">Caballeronia hypogeia</name>
    <dbReference type="NCBI Taxonomy" id="1777140"/>
    <lineage>
        <taxon>Bacteria</taxon>
        <taxon>Pseudomonadati</taxon>
        <taxon>Pseudomonadota</taxon>
        <taxon>Betaproteobacteria</taxon>
        <taxon>Burkholderiales</taxon>
        <taxon>Burkholderiaceae</taxon>
        <taxon>Caballeronia</taxon>
    </lineage>
</organism>
<dbReference type="Gene3D" id="3.10.350.10">
    <property type="entry name" value="LysM domain"/>
    <property type="match status" value="1"/>
</dbReference>
<reference evidence="4" key="1">
    <citation type="submission" date="2016-01" db="EMBL/GenBank/DDBJ databases">
        <authorList>
            <person name="Peeters C."/>
        </authorList>
    </citation>
    <scope>NUCLEOTIDE SEQUENCE</scope>
    <source>
        <strain evidence="4">LMG 29322</strain>
    </source>
</reference>
<dbReference type="PANTHER" id="PTHR21666">
    <property type="entry name" value="PEPTIDASE-RELATED"/>
    <property type="match status" value="1"/>
</dbReference>
<dbReference type="InterPro" id="IPR036779">
    <property type="entry name" value="LysM_dom_sf"/>
</dbReference>
<protein>
    <submittedName>
        <fullName evidence="4">Peptidase</fullName>
    </submittedName>
</protein>
<dbReference type="InterPro" id="IPR016047">
    <property type="entry name" value="M23ase_b-sheet_dom"/>
</dbReference>
<feature type="region of interest" description="Disordered" evidence="2">
    <location>
        <begin position="168"/>
        <end position="219"/>
    </location>
</feature>
<dbReference type="PANTHER" id="PTHR21666:SF263">
    <property type="entry name" value="MUREIN HYDROLASE ACTIVATOR NLPD"/>
    <property type="match status" value="1"/>
</dbReference>
<evidence type="ECO:0000313" key="4">
    <source>
        <dbReference type="EMBL" id="SAK39164.1"/>
    </source>
</evidence>
<feature type="compositionally biased region" description="Low complexity" evidence="2">
    <location>
        <begin position="196"/>
        <end position="210"/>
    </location>
</feature>
<sequence>MFYACGLCFLQNAGLKALKTSAAKTLEKFKTKSMEKLVVGREKFESNPRSAIATLALVAGMAAGLAACSSTPRTPAPIVESSALSAPPVVQSTSPIVTPVPVVPVTPGMSVAAPPVEPGFYRVKPGDTLYAISRTYKQKPDDLAKWNSLPESKQVNVGQVLRVVPPGASAPATATASSKMGQPPLIGVPEKSLAQKPAAEKPAASAPEKPAASEEHQPAVAATAPKGTFVWPAHGEVVRKFGASGNKGIDIGGKVGQPVKAAASGKVVYAGSGLRSYGRMIIVKHGHDYLTAYAYNEKLLVKEGDTVKQGAIIADMGTAPSGTASLHFEVRKSGAAVDPMPLLGAAGG</sequence>